<keyword evidence="3" id="KW-1185">Reference proteome</keyword>
<dbReference type="EMBL" id="KN611144">
    <property type="protein sequence ID" value="KHJ77054.1"/>
    <property type="molecule type" value="Genomic_DNA"/>
</dbReference>
<sequence>MQKRATVAPPMKAHENSSNSRKLIPVKASAVGWTTLTCHCRPPAIIEPERSYSMIFGAMDTT</sequence>
<proteinExistence type="predicted"/>
<accession>A0A0B1RWL0</accession>
<protein>
    <submittedName>
        <fullName evidence="2">Uncharacterized protein</fullName>
    </submittedName>
</protein>
<dbReference type="Proteomes" id="UP000053660">
    <property type="component" value="Unassembled WGS sequence"/>
</dbReference>
<dbReference type="AlphaFoldDB" id="A0A0B1RWL0"/>
<reference evidence="2 3" key="1">
    <citation type="submission" date="2014-03" db="EMBL/GenBank/DDBJ databases">
        <title>Draft genome of the hookworm Oesophagostomum dentatum.</title>
        <authorList>
            <person name="Mitreva M."/>
        </authorList>
    </citation>
    <scope>NUCLEOTIDE SEQUENCE [LARGE SCALE GENOMIC DNA]</scope>
    <source>
        <strain evidence="2 3">OD-Hann</strain>
    </source>
</reference>
<evidence type="ECO:0000256" key="1">
    <source>
        <dbReference type="SAM" id="MobiDB-lite"/>
    </source>
</evidence>
<feature type="region of interest" description="Disordered" evidence="1">
    <location>
        <begin position="1"/>
        <end position="21"/>
    </location>
</feature>
<evidence type="ECO:0000313" key="2">
    <source>
        <dbReference type="EMBL" id="KHJ77054.1"/>
    </source>
</evidence>
<organism evidence="2 3">
    <name type="scientific">Oesophagostomum dentatum</name>
    <name type="common">Nodular worm</name>
    <dbReference type="NCBI Taxonomy" id="61180"/>
    <lineage>
        <taxon>Eukaryota</taxon>
        <taxon>Metazoa</taxon>
        <taxon>Ecdysozoa</taxon>
        <taxon>Nematoda</taxon>
        <taxon>Chromadorea</taxon>
        <taxon>Rhabditida</taxon>
        <taxon>Rhabditina</taxon>
        <taxon>Rhabditomorpha</taxon>
        <taxon>Strongyloidea</taxon>
        <taxon>Strongylidae</taxon>
        <taxon>Oesophagostomum</taxon>
    </lineage>
</organism>
<evidence type="ECO:0000313" key="3">
    <source>
        <dbReference type="Proteomes" id="UP000053660"/>
    </source>
</evidence>
<name>A0A0B1RWL0_OESDE</name>
<gene>
    <name evidence="2" type="ORF">OESDEN_23326</name>
</gene>